<proteinExistence type="predicted"/>
<name>A0A9D1IAH7_9FIRM</name>
<evidence type="ECO:0000313" key="2">
    <source>
        <dbReference type="EMBL" id="HIU33815.1"/>
    </source>
</evidence>
<dbReference type="EMBL" id="DVMU01000100">
    <property type="protein sequence ID" value="HIU33815.1"/>
    <property type="molecule type" value="Genomic_DNA"/>
</dbReference>
<comment type="caution">
    <text evidence="2">The sequence shown here is derived from an EMBL/GenBank/DDBJ whole genome shotgun (WGS) entry which is preliminary data.</text>
</comment>
<sequence>MAKKISARSKGYRKTVQKKPFLTRKEIAILIGIVLAIVLAIVLFNVFYDDGSLDIKDGQVVAENLENSIVYNFGTGDAPKYYKLGEIGEIDGYTRELWENSADALVRRYTYTPSDEASPIEAVTVSGALVGPEDLANSMLNYFIGSDPESEVTQQEIGGRTAYLHTYTTTSTDEEAGTMQYLQNYDAYVVGAGDRGSVCVRLSTLAESPEILEEDALTAFIEENSITDEEALAQLELFLTALSTESSK</sequence>
<dbReference type="Proteomes" id="UP000824072">
    <property type="component" value="Unassembled WGS sequence"/>
</dbReference>
<accession>A0A9D1IAH7</accession>
<protein>
    <submittedName>
        <fullName evidence="2">Uncharacterized protein</fullName>
    </submittedName>
</protein>
<evidence type="ECO:0000256" key="1">
    <source>
        <dbReference type="SAM" id="Phobius"/>
    </source>
</evidence>
<gene>
    <name evidence="2" type="ORF">IAB02_04570</name>
</gene>
<evidence type="ECO:0000313" key="3">
    <source>
        <dbReference type="Proteomes" id="UP000824072"/>
    </source>
</evidence>
<reference evidence="2" key="1">
    <citation type="submission" date="2020-10" db="EMBL/GenBank/DDBJ databases">
        <authorList>
            <person name="Gilroy R."/>
        </authorList>
    </citation>
    <scope>NUCLEOTIDE SEQUENCE</scope>
    <source>
        <strain evidence="2">ChiHcec3-11533</strain>
    </source>
</reference>
<reference evidence="2" key="2">
    <citation type="journal article" date="2021" name="PeerJ">
        <title>Extensive microbial diversity within the chicken gut microbiome revealed by metagenomics and culture.</title>
        <authorList>
            <person name="Gilroy R."/>
            <person name="Ravi A."/>
            <person name="Getino M."/>
            <person name="Pursley I."/>
            <person name="Horton D.L."/>
            <person name="Alikhan N.F."/>
            <person name="Baker D."/>
            <person name="Gharbi K."/>
            <person name="Hall N."/>
            <person name="Watson M."/>
            <person name="Adriaenssens E.M."/>
            <person name="Foster-Nyarko E."/>
            <person name="Jarju S."/>
            <person name="Secka A."/>
            <person name="Antonio M."/>
            <person name="Oren A."/>
            <person name="Chaudhuri R.R."/>
            <person name="La Ragione R."/>
            <person name="Hildebrand F."/>
            <person name="Pallen M.J."/>
        </authorList>
    </citation>
    <scope>NUCLEOTIDE SEQUENCE</scope>
    <source>
        <strain evidence="2">ChiHcec3-11533</strain>
    </source>
</reference>
<keyword evidence="1" id="KW-0812">Transmembrane</keyword>
<organism evidence="2 3">
    <name type="scientific">Candidatus Pullichristensenella excrementigallinarum</name>
    <dbReference type="NCBI Taxonomy" id="2840907"/>
    <lineage>
        <taxon>Bacteria</taxon>
        <taxon>Bacillati</taxon>
        <taxon>Bacillota</taxon>
        <taxon>Clostridia</taxon>
        <taxon>Candidatus Pullichristensenella</taxon>
    </lineage>
</organism>
<keyword evidence="1" id="KW-1133">Transmembrane helix</keyword>
<keyword evidence="1" id="KW-0472">Membrane</keyword>
<feature type="transmembrane region" description="Helical" evidence="1">
    <location>
        <begin position="27"/>
        <end position="48"/>
    </location>
</feature>
<dbReference type="AlphaFoldDB" id="A0A9D1IAH7"/>